<feature type="transmembrane region" description="Helical" evidence="2">
    <location>
        <begin position="12"/>
        <end position="31"/>
    </location>
</feature>
<dbReference type="STRING" id="46680.GCA_000807755_01974"/>
<dbReference type="SUPFAM" id="SSF111369">
    <property type="entry name" value="HlyD-like secretion proteins"/>
    <property type="match status" value="1"/>
</dbReference>
<comment type="caution">
    <text evidence="5">The sequence shown here is derived from an EMBL/GenBank/DDBJ whole genome shotgun (WGS) entry which is preliminary data.</text>
</comment>
<dbReference type="Pfam" id="PF25963">
    <property type="entry name" value="Beta-barrel_AAEA"/>
    <property type="match status" value="1"/>
</dbReference>
<organism evidence="5 6">
    <name type="scientific">Pseudomonas nitroreducens</name>
    <dbReference type="NCBI Taxonomy" id="46680"/>
    <lineage>
        <taxon>Bacteria</taxon>
        <taxon>Pseudomonadati</taxon>
        <taxon>Pseudomonadota</taxon>
        <taxon>Gammaproteobacteria</taxon>
        <taxon>Pseudomonadales</taxon>
        <taxon>Pseudomonadaceae</taxon>
        <taxon>Pseudomonas</taxon>
    </lineage>
</organism>
<dbReference type="eggNOG" id="COG1566">
    <property type="taxonomic scope" value="Bacteria"/>
</dbReference>
<feature type="domain" description="Multidrug resistance protein MdtA-like barrel-sandwich hybrid" evidence="3">
    <location>
        <begin position="46"/>
        <end position="215"/>
    </location>
</feature>
<evidence type="ECO:0000256" key="2">
    <source>
        <dbReference type="SAM" id="Phobius"/>
    </source>
</evidence>
<proteinExistence type="inferred from homology"/>
<evidence type="ECO:0000313" key="6">
    <source>
        <dbReference type="Proteomes" id="UP000198145"/>
    </source>
</evidence>
<dbReference type="InterPro" id="IPR050393">
    <property type="entry name" value="MFP_Efflux_Pump"/>
</dbReference>
<evidence type="ECO:0000259" key="3">
    <source>
        <dbReference type="Pfam" id="PF25917"/>
    </source>
</evidence>
<evidence type="ECO:0000256" key="1">
    <source>
        <dbReference type="ARBA" id="ARBA00009477"/>
    </source>
</evidence>
<reference evidence="5 6" key="1">
    <citation type="submission" date="2017-06" db="EMBL/GenBank/DDBJ databases">
        <title>Draft genome of Pseudomonas nitroreducens DF05.</title>
        <authorList>
            <person name="Iyer R."/>
        </authorList>
    </citation>
    <scope>NUCLEOTIDE SEQUENCE [LARGE SCALE GENOMIC DNA]</scope>
    <source>
        <strain evidence="5 6">DF05</strain>
    </source>
</reference>
<gene>
    <name evidence="5" type="ORF">CEG18_27200</name>
</gene>
<dbReference type="Proteomes" id="UP000198145">
    <property type="component" value="Unassembled WGS sequence"/>
</dbReference>
<dbReference type="PANTHER" id="PTHR30367">
    <property type="entry name" value="P-HYDROXYBENZOIC ACID EFFLUX PUMP SUBUNIT AAEA-RELATED"/>
    <property type="match status" value="1"/>
</dbReference>
<keyword evidence="2" id="KW-1133">Transmembrane helix</keyword>
<comment type="similarity">
    <text evidence="1">Belongs to the membrane fusion protein (MFP) (TC 8.A.1) family.</text>
</comment>
<accession>A0A2D0AC62</accession>
<dbReference type="EMBL" id="NJBA01000012">
    <property type="protein sequence ID" value="OWP47844.1"/>
    <property type="molecule type" value="Genomic_DNA"/>
</dbReference>
<dbReference type="Pfam" id="PF25917">
    <property type="entry name" value="BSH_RND"/>
    <property type="match status" value="1"/>
</dbReference>
<dbReference type="PANTHER" id="PTHR30367:SF12">
    <property type="entry name" value="P-HYDROXYBENZOIC ACID EFFLUX PUMP SUBUNIT AAEA"/>
    <property type="match status" value="1"/>
</dbReference>
<sequence length="324" mass="35411">MPSLRQALPPLITLAVVGLALILGYFAWTYYTRAPWTRDARVRADVVTLSADVTGRIVELRVKDNQHVSKGELLLSIDPARYELAVLHADRAVEVARAALGQSQAAIAANQALLHQRQSEEVRRKALKARSAISNEEWEKAHTDVTVAEAQLLREQANLALAQANVALAEAAQKQARLDLERTQVVAPVNGYVTNLLTRAGDYATAGHSLVALVDSDSFYVGGYFEETKLPRIREGDAVEVQLMSGERFDGRVESIAFAITDRENAPGARLLANINPSYTWVKLAQRIPVRIAIDPAYEGRDRLRAGTTATVSVLPGNNSADVR</sequence>
<dbReference type="AlphaFoldDB" id="A0A2D0AC62"/>
<keyword evidence="2" id="KW-0812">Transmembrane</keyword>
<protein>
    <submittedName>
        <fullName evidence="5">Efflux transporter periplasmic adaptor subunit</fullName>
    </submittedName>
</protein>
<dbReference type="Gene3D" id="2.40.30.170">
    <property type="match status" value="1"/>
</dbReference>
<dbReference type="Gene3D" id="2.40.50.100">
    <property type="match status" value="1"/>
</dbReference>
<feature type="domain" description="p-hydroxybenzoic acid efflux pump subunit AaeA-like beta-barrel" evidence="4">
    <location>
        <begin position="218"/>
        <end position="314"/>
    </location>
</feature>
<dbReference type="RefSeq" id="WP_088421551.1">
    <property type="nucleotide sequence ID" value="NZ_NJBA01000012.1"/>
</dbReference>
<keyword evidence="2" id="KW-0472">Membrane</keyword>
<evidence type="ECO:0000259" key="4">
    <source>
        <dbReference type="Pfam" id="PF25963"/>
    </source>
</evidence>
<evidence type="ECO:0000313" key="5">
    <source>
        <dbReference type="EMBL" id="OWP47844.1"/>
    </source>
</evidence>
<name>A0A2D0AC62_PSENT</name>
<dbReference type="InterPro" id="IPR058634">
    <property type="entry name" value="AaeA-lik-b-barrel"/>
</dbReference>
<dbReference type="InterPro" id="IPR058625">
    <property type="entry name" value="MdtA-like_BSH"/>
</dbReference>
<dbReference type="Gene3D" id="1.10.287.470">
    <property type="entry name" value="Helix hairpin bin"/>
    <property type="match status" value="1"/>
</dbReference>